<organism evidence="1 2">
    <name type="scientific">Pseudoalteromonas luteoviolacea DSM 6061</name>
    <dbReference type="NCBI Taxonomy" id="1365250"/>
    <lineage>
        <taxon>Bacteria</taxon>
        <taxon>Pseudomonadati</taxon>
        <taxon>Pseudomonadota</taxon>
        <taxon>Gammaproteobacteria</taxon>
        <taxon>Alteromonadales</taxon>
        <taxon>Pseudoalteromonadaceae</taxon>
        <taxon>Pseudoalteromonas</taxon>
    </lineage>
</organism>
<sequence>MCISFPIKTGTQNKLLTGQNVFYFIITAQCSLSIKLDTAYEPWG</sequence>
<dbReference type="PATRIC" id="fig|1365250.3.peg.2759"/>
<protein>
    <submittedName>
        <fullName evidence="1">Uncharacterized protein</fullName>
    </submittedName>
</protein>
<dbReference type="Proteomes" id="UP000076643">
    <property type="component" value="Unassembled WGS sequence"/>
</dbReference>
<dbReference type="AlphaFoldDB" id="A0A166WPZ1"/>
<gene>
    <name evidence="1" type="ORF">N475_02680</name>
</gene>
<keyword evidence="2" id="KW-1185">Reference proteome</keyword>
<accession>A0A166WPZ1</accession>
<evidence type="ECO:0000313" key="2">
    <source>
        <dbReference type="Proteomes" id="UP000076643"/>
    </source>
</evidence>
<dbReference type="EMBL" id="AUYB01000103">
    <property type="protein sequence ID" value="KZN37738.1"/>
    <property type="molecule type" value="Genomic_DNA"/>
</dbReference>
<evidence type="ECO:0000313" key="1">
    <source>
        <dbReference type="EMBL" id="KZN37738.1"/>
    </source>
</evidence>
<name>A0A166WPZ1_9GAMM</name>
<reference evidence="1 2" key="1">
    <citation type="submission" date="2013-07" db="EMBL/GenBank/DDBJ databases">
        <title>Comparative Genomic and Metabolomic Analysis of Twelve Strains of Pseudoalteromonas luteoviolacea.</title>
        <authorList>
            <person name="Vynne N.G."/>
            <person name="Mansson M."/>
            <person name="Gram L."/>
        </authorList>
    </citation>
    <scope>NUCLEOTIDE SEQUENCE [LARGE SCALE GENOMIC DNA]</scope>
    <source>
        <strain evidence="1 2">DSM 6061</strain>
    </source>
</reference>
<proteinExistence type="predicted"/>
<comment type="caution">
    <text evidence="1">The sequence shown here is derived from an EMBL/GenBank/DDBJ whole genome shotgun (WGS) entry which is preliminary data.</text>
</comment>